<keyword evidence="2" id="KW-1185">Reference proteome</keyword>
<accession>A0A8J2NRQ4</accession>
<dbReference type="AlphaFoldDB" id="A0A8J2NRQ4"/>
<gene>
    <name evidence="1" type="ORF">AFUS01_LOCUS1982</name>
</gene>
<evidence type="ECO:0000313" key="1">
    <source>
        <dbReference type="EMBL" id="CAG7669165.1"/>
    </source>
</evidence>
<evidence type="ECO:0000313" key="2">
    <source>
        <dbReference type="Proteomes" id="UP000708208"/>
    </source>
</evidence>
<dbReference type="Proteomes" id="UP000708208">
    <property type="component" value="Unassembled WGS sequence"/>
</dbReference>
<organism evidence="1 2">
    <name type="scientific">Allacma fusca</name>
    <dbReference type="NCBI Taxonomy" id="39272"/>
    <lineage>
        <taxon>Eukaryota</taxon>
        <taxon>Metazoa</taxon>
        <taxon>Ecdysozoa</taxon>
        <taxon>Arthropoda</taxon>
        <taxon>Hexapoda</taxon>
        <taxon>Collembola</taxon>
        <taxon>Symphypleona</taxon>
        <taxon>Sminthuridae</taxon>
        <taxon>Allacma</taxon>
    </lineage>
</organism>
<name>A0A8J2NRQ4_9HEXA</name>
<feature type="non-terminal residue" evidence="1">
    <location>
        <position position="1"/>
    </location>
</feature>
<dbReference type="EMBL" id="CAJVCH010011062">
    <property type="protein sequence ID" value="CAG7669165.1"/>
    <property type="molecule type" value="Genomic_DNA"/>
</dbReference>
<feature type="non-terminal residue" evidence="1">
    <location>
        <position position="88"/>
    </location>
</feature>
<reference evidence="1" key="1">
    <citation type="submission" date="2021-06" db="EMBL/GenBank/DDBJ databases">
        <authorList>
            <person name="Hodson N. C."/>
            <person name="Mongue J. A."/>
            <person name="Jaron S. K."/>
        </authorList>
    </citation>
    <scope>NUCLEOTIDE SEQUENCE</scope>
</reference>
<protein>
    <submittedName>
        <fullName evidence="1">Uncharacterized protein</fullName>
    </submittedName>
</protein>
<comment type="caution">
    <text evidence="1">The sequence shown here is derived from an EMBL/GenBank/DDBJ whole genome shotgun (WGS) entry which is preliminary data.</text>
</comment>
<sequence>YTPSTELGKLLATKLKNVVNDLDRRNQYKVIPLKEVFDGYLTDLYASTNIPEDLVTLLKDIRVLDDGSARKIMVTKGTEHFECCDLIY</sequence>
<proteinExistence type="predicted"/>